<organism evidence="1 2">
    <name type="scientific">Promicromonospora soli</name>
    <dbReference type="NCBI Taxonomy" id="2035533"/>
    <lineage>
        <taxon>Bacteria</taxon>
        <taxon>Bacillati</taxon>
        <taxon>Actinomycetota</taxon>
        <taxon>Actinomycetes</taxon>
        <taxon>Micrococcales</taxon>
        <taxon>Promicromonosporaceae</taxon>
        <taxon>Promicromonospora</taxon>
    </lineage>
</organism>
<dbReference type="Proteomes" id="UP000627369">
    <property type="component" value="Unassembled WGS sequence"/>
</dbReference>
<evidence type="ECO:0000313" key="1">
    <source>
        <dbReference type="EMBL" id="GHH66227.1"/>
    </source>
</evidence>
<comment type="caution">
    <text evidence="1">The sequence shown here is derived from an EMBL/GenBank/DDBJ whole genome shotgun (WGS) entry which is preliminary data.</text>
</comment>
<evidence type="ECO:0008006" key="3">
    <source>
        <dbReference type="Google" id="ProtNLM"/>
    </source>
</evidence>
<gene>
    <name evidence="1" type="ORF">GCM10017772_05770</name>
</gene>
<keyword evidence="2" id="KW-1185">Reference proteome</keyword>
<sequence length="61" mass="7278">MSTDEQYWYNTETGAVEVGHRSSWTHLMGPYRTRAEAEQALVRAKSRTESWEKDDEDWRNK</sequence>
<dbReference type="AlphaFoldDB" id="A0A919FIF2"/>
<dbReference type="EMBL" id="BNAS01000001">
    <property type="protein sequence ID" value="GHH66227.1"/>
    <property type="molecule type" value="Genomic_DNA"/>
</dbReference>
<proteinExistence type="predicted"/>
<accession>A0A919FIF2</accession>
<dbReference type="RefSeq" id="WP_189667747.1">
    <property type="nucleotide sequence ID" value="NZ_BNAS01000001.1"/>
</dbReference>
<reference evidence="1" key="1">
    <citation type="journal article" date="2014" name="Int. J. Syst. Evol. Microbiol.">
        <title>Complete genome sequence of Corynebacterium casei LMG S-19264T (=DSM 44701T), isolated from a smear-ripened cheese.</title>
        <authorList>
            <consortium name="US DOE Joint Genome Institute (JGI-PGF)"/>
            <person name="Walter F."/>
            <person name="Albersmeier A."/>
            <person name="Kalinowski J."/>
            <person name="Ruckert C."/>
        </authorList>
    </citation>
    <scope>NUCLEOTIDE SEQUENCE</scope>
    <source>
        <strain evidence="1">CGMCC 4.7398</strain>
    </source>
</reference>
<evidence type="ECO:0000313" key="2">
    <source>
        <dbReference type="Proteomes" id="UP000627369"/>
    </source>
</evidence>
<reference evidence="1" key="2">
    <citation type="submission" date="2020-09" db="EMBL/GenBank/DDBJ databases">
        <authorList>
            <person name="Sun Q."/>
            <person name="Zhou Y."/>
        </authorList>
    </citation>
    <scope>NUCLEOTIDE SEQUENCE</scope>
    <source>
        <strain evidence="1">CGMCC 4.7398</strain>
    </source>
</reference>
<protein>
    <recommendedName>
        <fullName evidence="3">Sporulation related protein</fullName>
    </recommendedName>
</protein>
<name>A0A919FIF2_9MICO</name>